<dbReference type="Proteomes" id="UP000297693">
    <property type="component" value="Unassembled WGS sequence"/>
</dbReference>
<dbReference type="AlphaFoldDB" id="A0A4R9K3T5"/>
<keyword evidence="2" id="KW-1185">Reference proteome</keyword>
<reference evidence="1" key="1">
    <citation type="journal article" date="2019" name="PLoS Negl. Trop. Dis.">
        <title>Revisiting the worldwide diversity of Leptospira species in the environment.</title>
        <authorList>
            <person name="Vincent A.T."/>
            <person name="Schiettekatte O."/>
            <person name="Bourhy P."/>
            <person name="Veyrier F.J."/>
            <person name="Picardeau M."/>
        </authorList>
    </citation>
    <scope>NUCLEOTIDE SEQUENCE [LARGE SCALE GENOMIC DNA]</scope>
    <source>
        <strain evidence="1">201702476</strain>
    </source>
</reference>
<name>A0A4R9K3T5_9LEPT</name>
<evidence type="ECO:0000313" key="2">
    <source>
        <dbReference type="Proteomes" id="UP000297693"/>
    </source>
</evidence>
<gene>
    <name evidence="1" type="ORF">EHQ58_06190</name>
</gene>
<dbReference type="EMBL" id="RQGD01000022">
    <property type="protein sequence ID" value="TGL60086.1"/>
    <property type="molecule type" value="Genomic_DNA"/>
</dbReference>
<sequence length="245" mass="26936">MKKAETCNSDCSKEFIKQWYSDGKEIPAELLLSCQSCFEEYVACEASVVSLFSESVLISSTSELGQFYEEIDLAKAEQVIGGSAGHELPDYLKHYTAENLVLPEKKNQLMVRLSAKGFHIIDGILDSVRVVETLNLIPVLRSSVDTLSTDHSSVIFEETVAGGQVFYYQLIKENPEDVYLSVKAESVGEGSFKQVNLRKDGRFILSSLVSPDGVASFSGLKAGNYTIEFQGDTQSKSFDLSILVG</sequence>
<organism evidence="1 2">
    <name type="scientific">Leptospira ognonensis</name>
    <dbReference type="NCBI Taxonomy" id="2484945"/>
    <lineage>
        <taxon>Bacteria</taxon>
        <taxon>Pseudomonadati</taxon>
        <taxon>Spirochaetota</taxon>
        <taxon>Spirochaetia</taxon>
        <taxon>Leptospirales</taxon>
        <taxon>Leptospiraceae</taxon>
        <taxon>Leptospira</taxon>
    </lineage>
</organism>
<dbReference type="OrthoDB" id="339882at2"/>
<proteinExistence type="predicted"/>
<protein>
    <submittedName>
        <fullName evidence="1">Uncharacterized protein</fullName>
    </submittedName>
</protein>
<accession>A0A4R9K3T5</accession>
<dbReference type="RefSeq" id="WP_135623013.1">
    <property type="nucleotide sequence ID" value="NZ_RQGD01000022.1"/>
</dbReference>
<comment type="caution">
    <text evidence="1">The sequence shown here is derived from an EMBL/GenBank/DDBJ whole genome shotgun (WGS) entry which is preliminary data.</text>
</comment>
<evidence type="ECO:0000313" key="1">
    <source>
        <dbReference type="EMBL" id="TGL60086.1"/>
    </source>
</evidence>